<feature type="domain" description="Peptidase M50" evidence="8">
    <location>
        <begin position="184"/>
        <end position="617"/>
    </location>
</feature>
<keyword evidence="10" id="KW-1185">Reference proteome</keyword>
<dbReference type="GO" id="GO:1905897">
    <property type="term" value="P:regulation of response to endoplasmic reticulum stress"/>
    <property type="evidence" value="ECO:0007669"/>
    <property type="project" value="TreeGrafter"/>
</dbReference>
<feature type="compositionally biased region" description="Gly residues" evidence="6">
    <location>
        <begin position="733"/>
        <end position="742"/>
    </location>
</feature>
<feature type="transmembrane region" description="Helical" evidence="7">
    <location>
        <begin position="774"/>
        <end position="793"/>
    </location>
</feature>
<evidence type="ECO:0000256" key="7">
    <source>
        <dbReference type="SAM" id="Phobius"/>
    </source>
</evidence>
<evidence type="ECO:0000256" key="1">
    <source>
        <dbReference type="ARBA" id="ARBA00004127"/>
    </source>
</evidence>
<evidence type="ECO:0000256" key="3">
    <source>
        <dbReference type="ARBA" id="ARBA00022989"/>
    </source>
</evidence>
<dbReference type="Pfam" id="PF02163">
    <property type="entry name" value="Peptidase_M50"/>
    <property type="match status" value="1"/>
</dbReference>
<accession>A0A316YXJ4</accession>
<feature type="region of interest" description="Disordered" evidence="6">
    <location>
        <begin position="508"/>
        <end position="535"/>
    </location>
</feature>
<reference evidence="9 10" key="1">
    <citation type="journal article" date="2018" name="Mol. Biol. Evol.">
        <title>Broad Genomic Sampling Reveals a Smut Pathogenic Ancestry of the Fungal Clade Ustilaginomycotina.</title>
        <authorList>
            <person name="Kijpornyongpan T."/>
            <person name="Mondo S.J."/>
            <person name="Barry K."/>
            <person name="Sandor L."/>
            <person name="Lee J."/>
            <person name="Lipzen A."/>
            <person name="Pangilinan J."/>
            <person name="LaButti K."/>
            <person name="Hainaut M."/>
            <person name="Henrissat B."/>
            <person name="Grigoriev I.V."/>
            <person name="Spatafora J.W."/>
            <person name="Aime M.C."/>
        </authorList>
    </citation>
    <scope>NUCLEOTIDE SEQUENCE [LARGE SCALE GENOMIC DNA]</scope>
    <source>
        <strain evidence="9 10">MCA 4198</strain>
    </source>
</reference>
<evidence type="ECO:0000313" key="9">
    <source>
        <dbReference type="EMBL" id="PWN92535.1"/>
    </source>
</evidence>
<feature type="compositionally biased region" description="Acidic residues" evidence="6">
    <location>
        <begin position="723"/>
        <end position="732"/>
    </location>
</feature>
<keyword evidence="3 7" id="KW-1133">Transmembrane helix</keyword>
<keyword evidence="4 7" id="KW-0472">Membrane</keyword>
<dbReference type="EMBL" id="KZ819635">
    <property type="protein sequence ID" value="PWN92535.1"/>
    <property type="molecule type" value="Genomic_DNA"/>
</dbReference>
<keyword evidence="2 7" id="KW-0812">Transmembrane</keyword>
<comment type="subcellular location">
    <subcellularLocation>
        <location evidence="1">Endomembrane system</location>
        <topology evidence="1">Multi-pass membrane protein</topology>
    </subcellularLocation>
</comment>
<feature type="compositionally biased region" description="Low complexity" evidence="6">
    <location>
        <begin position="396"/>
        <end position="410"/>
    </location>
</feature>
<feature type="compositionally biased region" description="Low complexity" evidence="6">
    <location>
        <begin position="711"/>
        <end position="722"/>
    </location>
</feature>
<feature type="region of interest" description="Disordered" evidence="6">
    <location>
        <begin position="709"/>
        <end position="746"/>
    </location>
</feature>
<dbReference type="Proteomes" id="UP000245768">
    <property type="component" value="Unassembled WGS sequence"/>
</dbReference>
<dbReference type="GO" id="GO:0031293">
    <property type="term" value="P:membrane protein intracellular domain proteolysis"/>
    <property type="evidence" value="ECO:0007669"/>
    <property type="project" value="TreeGrafter"/>
</dbReference>
<sequence>MGLDRFLAFALLLITPWLVLEVVSRFLVAQRRRWRRPLRDGESSYSFTKRTWSMTWETTGLNALPRRLLRLVGSLPQGCDDQEDGSVGDQGALVRFYDLGVYFAALSLVGSFLVLGWGAMQLITDVVQLHGSPSPASSALVKRDASLRDVSLEEDRQAAAKWNPAIVPLIPGVTVPLMHVVPLLLGLCLAQVIHEAGHALCAALHRLNPTSMGLVLFFPIIPGAFVALPEEYSDQSVGRYHHHDLEEEAEALTGAPTLMSNRERLRIVGAGVWHNAVSAGLVLLFTWLGLSSLLVQSLWIPTDGIRVTSVDPSSPLALHLQPGTSSLVTRLDDLDLAGVYATPEGRLKQWNDYLLASPSATSPQRWGADGTMGWCVPRSAWQASSTVCCDRLEANTNTPASSAPSPTSATVDSPELLSQRKTRDSSSSDSSLCFTVLTGNSTDGGDGNKQPGRCFDPSLLVRGPTKASTRPYERCLDACTPHPSTGVGRVCVAPHPDEQLVRITVQDDSTNADRGNRNNGNKVDDIEHSGDGSSRIEPVPTTRVVLFQGPRLAIYYALSVTVYTPRHAYLGLPPSLIRGAQLCVEYFLQLSWALALLNMLPLPSLDGDAFLGLALRELLLLLLLRRRKRKRGTAAGSSAAAVAATAVPLMNRSSEAELRNGGAAKSTSRPVAMALRRPTNAHFASGTALDAEVGPTLQQDRGVLEIDHVEQQQQQQQQQQLQQDDDDDDDDGGGGGGGGGGGKSRERLGFAYELEHEHDEADRSAFKIAQRARWLAMLLASFVLGGNVVLAFIHL</sequence>
<dbReference type="GO" id="GO:0016020">
    <property type="term" value="C:membrane"/>
    <property type="evidence" value="ECO:0007669"/>
    <property type="project" value="InterPro"/>
</dbReference>
<dbReference type="STRING" id="215250.A0A316YXJ4"/>
<organism evidence="9 10">
    <name type="scientific">Acaromyces ingoldii</name>
    <dbReference type="NCBI Taxonomy" id="215250"/>
    <lineage>
        <taxon>Eukaryota</taxon>
        <taxon>Fungi</taxon>
        <taxon>Dikarya</taxon>
        <taxon>Basidiomycota</taxon>
        <taxon>Ustilaginomycotina</taxon>
        <taxon>Exobasidiomycetes</taxon>
        <taxon>Exobasidiales</taxon>
        <taxon>Cryptobasidiaceae</taxon>
        <taxon>Acaromyces</taxon>
    </lineage>
</organism>
<dbReference type="GO" id="GO:0005737">
    <property type="term" value="C:cytoplasm"/>
    <property type="evidence" value="ECO:0007669"/>
    <property type="project" value="TreeGrafter"/>
</dbReference>
<feature type="transmembrane region" description="Helical" evidence="7">
    <location>
        <begin position="6"/>
        <end position="28"/>
    </location>
</feature>
<dbReference type="GO" id="GO:0004222">
    <property type="term" value="F:metalloendopeptidase activity"/>
    <property type="evidence" value="ECO:0007669"/>
    <property type="project" value="InterPro"/>
</dbReference>
<dbReference type="GO" id="GO:0012505">
    <property type="term" value="C:endomembrane system"/>
    <property type="evidence" value="ECO:0007669"/>
    <property type="project" value="UniProtKB-SubCell"/>
</dbReference>
<dbReference type="GeneID" id="37046829"/>
<proteinExistence type="predicted"/>
<feature type="transmembrane region" description="Helical" evidence="7">
    <location>
        <begin position="99"/>
        <end position="120"/>
    </location>
</feature>
<protein>
    <recommendedName>
        <fullName evidence="5">Endopeptidase S2P</fullName>
    </recommendedName>
</protein>
<feature type="transmembrane region" description="Helical" evidence="7">
    <location>
        <begin position="165"/>
        <end position="190"/>
    </location>
</feature>
<evidence type="ECO:0000256" key="6">
    <source>
        <dbReference type="SAM" id="MobiDB-lite"/>
    </source>
</evidence>
<dbReference type="PANTHER" id="PTHR13325:SF3">
    <property type="entry name" value="MEMBRANE-BOUND TRANSCRIPTION FACTOR SITE-2 PROTEASE"/>
    <property type="match status" value="1"/>
</dbReference>
<dbReference type="InterPro" id="IPR001193">
    <property type="entry name" value="MBTPS2"/>
</dbReference>
<gene>
    <name evidence="9" type="ORF">FA10DRAFT_301004</name>
</gene>
<evidence type="ECO:0000256" key="4">
    <source>
        <dbReference type="ARBA" id="ARBA00023136"/>
    </source>
</evidence>
<feature type="transmembrane region" description="Helical" evidence="7">
    <location>
        <begin position="267"/>
        <end position="290"/>
    </location>
</feature>
<feature type="region of interest" description="Disordered" evidence="6">
    <location>
        <begin position="396"/>
        <end position="433"/>
    </location>
</feature>
<dbReference type="InParanoid" id="A0A316YXJ4"/>
<name>A0A316YXJ4_9BASI</name>
<dbReference type="PANTHER" id="PTHR13325">
    <property type="entry name" value="PROTEASE M50 MEMBRANE-BOUND TRANSCRIPTION FACTOR SITE 2 PROTEASE"/>
    <property type="match status" value="1"/>
</dbReference>
<dbReference type="InterPro" id="IPR008915">
    <property type="entry name" value="Peptidase_M50"/>
</dbReference>
<dbReference type="RefSeq" id="XP_025379733.1">
    <property type="nucleotide sequence ID" value="XM_025524913.1"/>
</dbReference>
<evidence type="ECO:0000313" key="10">
    <source>
        <dbReference type="Proteomes" id="UP000245768"/>
    </source>
</evidence>
<feature type="compositionally biased region" description="Polar residues" evidence="6">
    <location>
        <begin position="508"/>
        <end position="521"/>
    </location>
</feature>
<dbReference type="OrthoDB" id="7694678at2759"/>
<evidence type="ECO:0000256" key="5">
    <source>
        <dbReference type="ARBA" id="ARBA00032658"/>
    </source>
</evidence>
<evidence type="ECO:0000259" key="8">
    <source>
        <dbReference type="Pfam" id="PF02163"/>
    </source>
</evidence>
<dbReference type="AlphaFoldDB" id="A0A316YXJ4"/>
<evidence type="ECO:0000256" key="2">
    <source>
        <dbReference type="ARBA" id="ARBA00022692"/>
    </source>
</evidence>